<evidence type="ECO:0000256" key="1">
    <source>
        <dbReference type="SAM" id="Phobius"/>
    </source>
</evidence>
<reference evidence="2 3" key="1">
    <citation type="journal article" date="2016" name="Nat. Commun.">
        <title>Thousands of microbial genomes shed light on interconnected biogeochemical processes in an aquifer system.</title>
        <authorList>
            <person name="Anantharaman K."/>
            <person name="Brown C.T."/>
            <person name="Hug L.A."/>
            <person name="Sharon I."/>
            <person name="Castelle C.J."/>
            <person name="Probst A.J."/>
            <person name="Thomas B.C."/>
            <person name="Singh A."/>
            <person name="Wilkins M.J."/>
            <person name="Karaoz U."/>
            <person name="Brodie E.L."/>
            <person name="Williams K.H."/>
            <person name="Hubbard S.S."/>
            <person name="Banfield J.F."/>
        </authorList>
    </citation>
    <scope>NUCLEOTIDE SEQUENCE [LARGE SCALE GENOMIC DNA]</scope>
</reference>
<name>A0A1G2MR48_9BACT</name>
<organism evidence="2 3">
    <name type="scientific">Candidatus Taylorbacteria bacterium RIFCSPHIGHO2_02_FULL_46_13</name>
    <dbReference type="NCBI Taxonomy" id="1802312"/>
    <lineage>
        <taxon>Bacteria</taxon>
        <taxon>Candidatus Tayloriibacteriota</taxon>
    </lineage>
</organism>
<proteinExistence type="predicted"/>
<protein>
    <submittedName>
        <fullName evidence="2">Uncharacterized protein</fullName>
    </submittedName>
</protein>
<gene>
    <name evidence="2" type="ORF">A3C06_01550</name>
</gene>
<evidence type="ECO:0000313" key="2">
    <source>
        <dbReference type="EMBL" id="OHA26367.1"/>
    </source>
</evidence>
<evidence type="ECO:0000313" key="3">
    <source>
        <dbReference type="Proteomes" id="UP000177565"/>
    </source>
</evidence>
<dbReference type="EMBL" id="MHRQ01000021">
    <property type="protein sequence ID" value="OHA26367.1"/>
    <property type="molecule type" value="Genomic_DNA"/>
</dbReference>
<dbReference type="AlphaFoldDB" id="A0A1G2MR48"/>
<dbReference type="Proteomes" id="UP000177565">
    <property type="component" value="Unassembled WGS sequence"/>
</dbReference>
<feature type="transmembrane region" description="Helical" evidence="1">
    <location>
        <begin position="44"/>
        <end position="65"/>
    </location>
</feature>
<comment type="caution">
    <text evidence="2">The sequence shown here is derived from an EMBL/GenBank/DDBJ whole genome shotgun (WGS) entry which is preliminary data.</text>
</comment>
<keyword evidence="1" id="KW-1133">Transmembrane helix</keyword>
<keyword evidence="1" id="KW-0812">Transmembrane</keyword>
<accession>A0A1G2MR48</accession>
<keyword evidence="1" id="KW-0472">Membrane</keyword>
<sequence>MSDVQFNENQDLYQFRSRSILGSAQTPKLASLLIRTGIVKNERAAGRLLIVIMIVSFALSFYFFVSTASV</sequence>